<proteinExistence type="predicted"/>
<protein>
    <submittedName>
        <fullName evidence="1">Uncharacterized protein</fullName>
    </submittedName>
</protein>
<organism evidence="1 2">
    <name type="scientific">Ficus carica</name>
    <name type="common">Common fig</name>
    <dbReference type="NCBI Taxonomy" id="3494"/>
    <lineage>
        <taxon>Eukaryota</taxon>
        <taxon>Viridiplantae</taxon>
        <taxon>Streptophyta</taxon>
        <taxon>Embryophyta</taxon>
        <taxon>Tracheophyta</taxon>
        <taxon>Spermatophyta</taxon>
        <taxon>Magnoliopsida</taxon>
        <taxon>eudicotyledons</taxon>
        <taxon>Gunneridae</taxon>
        <taxon>Pentapetalae</taxon>
        <taxon>rosids</taxon>
        <taxon>fabids</taxon>
        <taxon>Rosales</taxon>
        <taxon>Moraceae</taxon>
        <taxon>Ficeae</taxon>
        <taxon>Ficus</taxon>
    </lineage>
</organism>
<reference evidence="1" key="1">
    <citation type="submission" date="2023-07" db="EMBL/GenBank/DDBJ databases">
        <title>draft genome sequence of fig (Ficus carica).</title>
        <authorList>
            <person name="Takahashi T."/>
            <person name="Nishimura K."/>
        </authorList>
    </citation>
    <scope>NUCLEOTIDE SEQUENCE</scope>
</reference>
<dbReference type="EMBL" id="BTGU01000007">
    <property type="protein sequence ID" value="GMN37483.1"/>
    <property type="molecule type" value="Genomic_DNA"/>
</dbReference>
<dbReference type="AlphaFoldDB" id="A0AA88A1I7"/>
<dbReference type="Gramene" id="FCD_00024195-RA">
    <property type="protein sequence ID" value="FCD_00024195-RA:cds"/>
    <property type="gene ID" value="FCD_00024195"/>
</dbReference>
<evidence type="ECO:0000313" key="2">
    <source>
        <dbReference type="Proteomes" id="UP001187192"/>
    </source>
</evidence>
<keyword evidence="2" id="KW-1185">Reference proteome</keyword>
<comment type="caution">
    <text evidence="1">The sequence shown here is derived from an EMBL/GenBank/DDBJ whole genome shotgun (WGS) entry which is preliminary data.</text>
</comment>
<dbReference type="Proteomes" id="UP001187192">
    <property type="component" value="Unassembled WGS sequence"/>
</dbReference>
<accession>A0AA88A1I7</accession>
<sequence>MRETSFIRRGGERSPHAYFLRAPDKEFESPIPRPYMSTPKPMKTS</sequence>
<gene>
    <name evidence="1" type="ORF">TIFTF001_006862</name>
</gene>
<name>A0AA88A1I7_FICCA</name>
<evidence type="ECO:0000313" key="1">
    <source>
        <dbReference type="EMBL" id="GMN37483.1"/>
    </source>
</evidence>